<feature type="active site" description="Schiff-base intermediate with substrate" evidence="4">
    <location>
        <position position="166"/>
    </location>
</feature>
<accession>A0A926RYM4</accession>
<dbReference type="GO" id="GO:0019262">
    <property type="term" value="P:N-acetylneuraminate catabolic process"/>
    <property type="evidence" value="ECO:0007669"/>
    <property type="project" value="TreeGrafter"/>
</dbReference>
<dbReference type="Proteomes" id="UP000626844">
    <property type="component" value="Unassembled WGS sequence"/>
</dbReference>
<dbReference type="Gene3D" id="3.20.20.70">
    <property type="entry name" value="Aldolase class I"/>
    <property type="match status" value="1"/>
</dbReference>
<feature type="binding site" evidence="5">
    <location>
        <position position="208"/>
    </location>
    <ligand>
        <name>pyruvate</name>
        <dbReference type="ChEBI" id="CHEBI:15361"/>
    </ligand>
</feature>
<keyword evidence="7" id="KW-1185">Reference proteome</keyword>
<comment type="similarity">
    <text evidence="3">Belongs to the DapA family.</text>
</comment>
<dbReference type="PANTHER" id="PTHR42849:SF1">
    <property type="entry name" value="N-ACETYLNEURAMINATE LYASE"/>
    <property type="match status" value="1"/>
</dbReference>
<evidence type="ECO:0000313" key="6">
    <source>
        <dbReference type="EMBL" id="MBD1383103.1"/>
    </source>
</evidence>
<dbReference type="PIRSF" id="PIRSF001365">
    <property type="entry name" value="DHDPS"/>
    <property type="match status" value="1"/>
</dbReference>
<gene>
    <name evidence="6" type="ORF">IC621_23150</name>
</gene>
<reference evidence="6" key="1">
    <citation type="submission" date="2020-09" db="EMBL/GenBank/DDBJ databases">
        <title>A novel bacterium of genus Bacillus, isolated from South China Sea.</title>
        <authorList>
            <person name="Huang H."/>
            <person name="Mo K."/>
            <person name="Hu Y."/>
        </authorList>
    </citation>
    <scope>NUCLEOTIDE SEQUENCE</scope>
    <source>
        <strain evidence="6">IB182487</strain>
    </source>
</reference>
<keyword evidence="1 3" id="KW-0456">Lyase</keyword>
<dbReference type="PANTHER" id="PTHR42849">
    <property type="entry name" value="N-ACETYLNEURAMINATE LYASE"/>
    <property type="match status" value="1"/>
</dbReference>
<dbReference type="PROSITE" id="PS00666">
    <property type="entry name" value="DHDPS_2"/>
    <property type="match status" value="1"/>
</dbReference>
<evidence type="ECO:0000256" key="3">
    <source>
        <dbReference type="PIRNR" id="PIRNR001365"/>
    </source>
</evidence>
<name>A0A926RYM4_9BACI</name>
<evidence type="ECO:0000256" key="2">
    <source>
        <dbReference type="ARBA" id="ARBA00023270"/>
    </source>
</evidence>
<dbReference type="EMBL" id="JACXAI010000043">
    <property type="protein sequence ID" value="MBD1383103.1"/>
    <property type="molecule type" value="Genomic_DNA"/>
</dbReference>
<dbReference type="GO" id="GO:0008747">
    <property type="term" value="F:N-acetylneuraminate lyase activity"/>
    <property type="evidence" value="ECO:0007669"/>
    <property type="project" value="TreeGrafter"/>
</dbReference>
<evidence type="ECO:0000256" key="5">
    <source>
        <dbReference type="PIRSR" id="PIRSR001365-2"/>
    </source>
</evidence>
<evidence type="ECO:0000256" key="4">
    <source>
        <dbReference type="PIRSR" id="PIRSR001365-1"/>
    </source>
</evidence>
<evidence type="ECO:0000256" key="1">
    <source>
        <dbReference type="ARBA" id="ARBA00023239"/>
    </source>
</evidence>
<dbReference type="SMART" id="SM01130">
    <property type="entry name" value="DHDPS"/>
    <property type="match status" value="1"/>
</dbReference>
<evidence type="ECO:0000313" key="7">
    <source>
        <dbReference type="Proteomes" id="UP000626844"/>
    </source>
</evidence>
<feature type="binding site" evidence="5">
    <location>
        <position position="47"/>
    </location>
    <ligand>
        <name>pyruvate</name>
        <dbReference type="ChEBI" id="CHEBI:15361"/>
    </ligand>
</feature>
<dbReference type="InterPro" id="IPR002220">
    <property type="entry name" value="DapA-like"/>
</dbReference>
<sequence>MKKLYGVTTAMVTPFDEDSSVNLQKVAELTEFLISKGVHCLFPLGTTGEMLKLSVPERKAIAETVVKTAKGRVTVYIHVGDVNVNNVMELASHAHQIGADGIGVVTPIYFGVNEREMESFYIQIASNLPDNFPIYLYSIPQCTGNQLSVEVANNIAKACKNVVGIKYSFPDFTLMSKYLDVNDGDFDVVFGPDHLFLPALALGCTGTVSGISGVYPEPFVALYDAYQERNIEKARKLQKLATKYCHALKNGSNMSYFKEGLRMRGMDVGVMKGPQLDLTSEEIEDLRNSLLEIDQELSILR</sequence>
<comment type="caution">
    <text evidence="6">The sequence shown here is derived from an EMBL/GenBank/DDBJ whole genome shotgun (WGS) entry which is preliminary data.</text>
</comment>
<dbReference type="InterPro" id="IPR013785">
    <property type="entry name" value="Aldolase_TIM"/>
</dbReference>
<dbReference type="RefSeq" id="WP_191161930.1">
    <property type="nucleotide sequence ID" value="NZ_JACXAI010000043.1"/>
</dbReference>
<dbReference type="InterPro" id="IPR020625">
    <property type="entry name" value="Schiff_base-form_aldolases_AS"/>
</dbReference>
<organism evidence="6 7">
    <name type="scientific">Metabacillus arenae</name>
    <dbReference type="NCBI Taxonomy" id="2771434"/>
    <lineage>
        <taxon>Bacteria</taxon>
        <taxon>Bacillati</taxon>
        <taxon>Bacillota</taxon>
        <taxon>Bacilli</taxon>
        <taxon>Bacillales</taxon>
        <taxon>Bacillaceae</taxon>
        <taxon>Metabacillus</taxon>
    </lineage>
</organism>
<feature type="active site" description="Proton donor/acceptor" evidence="4">
    <location>
        <position position="137"/>
    </location>
</feature>
<dbReference type="GO" id="GO:0005829">
    <property type="term" value="C:cytosol"/>
    <property type="evidence" value="ECO:0007669"/>
    <property type="project" value="TreeGrafter"/>
</dbReference>
<keyword evidence="2" id="KW-0704">Schiff base</keyword>
<dbReference type="AlphaFoldDB" id="A0A926RYM4"/>
<dbReference type="SUPFAM" id="SSF51569">
    <property type="entry name" value="Aldolase"/>
    <property type="match status" value="1"/>
</dbReference>
<dbReference type="Pfam" id="PF00701">
    <property type="entry name" value="DHDPS"/>
    <property type="match status" value="1"/>
</dbReference>
<dbReference type="CDD" id="cd00408">
    <property type="entry name" value="DHDPS-like"/>
    <property type="match status" value="1"/>
</dbReference>
<dbReference type="PRINTS" id="PR00146">
    <property type="entry name" value="DHPICSNTHASE"/>
</dbReference>
<protein>
    <submittedName>
        <fullName evidence="6">Dihydrodipicolinate synthase family protein</fullName>
    </submittedName>
</protein>
<proteinExistence type="inferred from homology"/>